<dbReference type="InterPro" id="IPR012340">
    <property type="entry name" value="NA-bd_OB-fold"/>
</dbReference>
<accession>A0A6A6UWC9</accession>
<feature type="region of interest" description="Disordered" evidence="1">
    <location>
        <begin position="1"/>
        <end position="31"/>
    </location>
</feature>
<dbReference type="GO" id="GO:0003697">
    <property type="term" value="F:single-stranded DNA binding"/>
    <property type="evidence" value="ECO:0007669"/>
    <property type="project" value="TreeGrafter"/>
</dbReference>
<evidence type="ECO:0000256" key="1">
    <source>
        <dbReference type="SAM" id="MobiDB-lite"/>
    </source>
</evidence>
<keyword evidence="3" id="KW-1185">Reference proteome</keyword>
<protein>
    <recommendedName>
        <fullName evidence="4">Nucleic acid-binding protein</fullName>
    </recommendedName>
</protein>
<name>A0A6A6UWC9_9PLEO</name>
<organism evidence="2 3">
    <name type="scientific">Sporormia fimetaria CBS 119925</name>
    <dbReference type="NCBI Taxonomy" id="1340428"/>
    <lineage>
        <taxon>Eukaryota</taxon>
        <taxon>Fungi</taxon>
        <taxon>Dikarya</taxon>
        <taxon>Ascomycota</taxon>
        <taxon>Pezizomycotina</taxon>
        <taxon>Dothideomycetes</taxon>
        <taxon>Pleosporomycetidae</taxon>
        <taxon>Pleosporales</taxon>
        <taxon>Sporormiaceae</taxon>
        <taxon>Sporormia</taxon>
    </lineage>
</organism>
<dbReference type="GO" id="GO:0000712">
    <property type="term" value="P:resolution of meiotic recombination intermediates"/>
    <property type="evidence" value="ECO:0007669"/>
    <property type="project" value="TreeGrafter"/>
</dbReference>
<evidence type="ECO:0008006" key="4">
    <source>
        <dbReference type="Google" id="ProtNLM"/>
    </source>
</evidence>
<dbReference type="GO" id="GO:0008310">
    <property type="term" value="F:single-stranded DNA 3'-5' DNA exonuclease activity"/>
    <property type="evidence" value="ECO:0007669"/>
    <property type="project" value="TreeGrafter"/>
</dbReference>
<dbReference type="OrthoDB" id="3248508at2759"/>
<reference evidence="2" key="1">
    <citation type="journal article" date="2020" name="Stud. Mycol.">
        <title>101 Dothideomycetes genomes: a test case for predicting lifestyles and emergence of pathogens.</title>
        <authorList>
            <person name="Haridas S."/>
            <person name="Albert R."/>
            <person name="Binder M."/>
            <person name="Bloem J."/>
            <person name="Labutti K."/>
            <person name="Salamov A."/>
            <person name="Andreopoulos B."/>
            <person name="Baker S."/>
            <person name="Barry K."/>
            <person name="Bills G."/>
            <person name="Bluhm B."/>
            <person name="Cannon C."/>
            <person name="Castanera R."/>
            <person name="Culley D."/>
            <person name="Daum C."/>
            <person name="Ezra D."/>
            <person name="Gonzalez J."/>
            <person name="Henrissat B."/>
            <person name="Kuo A."/>
            <person name="Liang C."/>
            <person name="Lipzen A."/>
            <person name="Lutzoni F."/>
            <person name="Magnuson J."/>
            <person name="Mondo S."/>
            <person name="Nolan M."/>
            <person name="Ohm R."/>
            <person name="Pangilinan J."/>
            <person name="Park H.-J."/>
            <person name="Ramirez L."/>
            <person name="Alfaro M."/>
            <person name="Sun H."/>
            <person name="Tritt A."/>
            <person name="Yoshinaga Y."/>
            <person name="Zwiers L.-H."/>
            <person name="Turgeon B."/>
            <person name="Goodwin S."/>
            <person name="Spatafora J."/>
            <person name="Crous P."/>
            <person name="Grigoriev I."/>
        </authorList>
    </citation>
    <scope>NUCLEOTIDE SEQUENCE</scope>
    <source>
        <strain evidence="2">CBS 119925</strain>
    </source>
</reference>
<dbReference type="PANTHER" id="PTHR21166:SF2">
    <property type="entry name" value="CELL DIVISION CONTROL PROTEIN 24 OB DOMAIN-CONTAINING PROTEIN-RELATED"/>
    <property type="match status" value="1"/>
</dbReference>
<dbReference type="PANTHER" id="PTHR21166">
    <property type="entry name" value="CELL DIVISION CONTROL PROTEIN 24 OB DOMAIN-CONTAINING PROTEIN-RELATED"/>
    <property type="match status" value="1"/>
</dbReference>
<dbReference type="InterPro" id="IPR052469">
    <property type="entry name" value="MEIOB"/>
</dbReference>
<sequence length="553" mass="61610">MPHLPPTQSILPSHPPRRQHATPHDAPAQVSDGFTANELDAVLRPTSAQWTPAHDYDEVDIGDLEAGPRFVTVKGRIVNIYNMARPSKRPMAAKGCLKLVMADDTGALTVRLWYADVSYAIFLGQLVTLWTVHVSHGEQTSLASPSAPLFTSIFPERERSTYLFRHAQDDDPTLCRRPYGCDFLEPMPCLLTLKNFVNGGYEMNEARLLLCVKGMGSRKTFTTKNGYSSELVSVRVFDDTAEAILTITGSLCNSVSLWRPCHTVLLVSNPSWRLEKTTKLGLKSNTRIDIDPDTSDALWLRSFADRLTKNEHVNPPFPDSVFDLEYAKTAPTRVLYTLADIDEFARENPKECFVGYISVILADINLVLNSKRNMLMSTECCGNPIYANSVQAKCETCQKQVLLRINPKIINSILDETGEISSGKLIFSDAAWQQLLGRTPEQLVQEKSDVLEFMEQRMLFLRITLGFAWCLEGTSPRYGKDGKMYLQPWTKKRKRLHVFTEKGAVKDAGGKKESTQVGESGDAGTKGKEEMAPEVESSGVGGVGRLCIWCVSM</sequence>
<dbReference type="EMBL" id="MU006616">
    <property type="protein sequence ID" value="KAF2742069.1"/>
    <property type="molecule type" value="Genomic_DNA"/>
</dbReference>
<proteinExistence type="predicted"/>
<feature type="compositionally biased region" description="Polar residues" evidence="1">
    <location>
        <begin position="1"/>
        <end position="11"/>
    </location>
</feature>
<gene>
    <name evidence="2" type="ORF">M011DRAFT_413337</name>
</gene>
<evidence type="ECO:0000313" key="2">
    <source>
        <dbReference type="EMBL" id="KAF2742069.1"/>
    </source>
</evidence>
<dbReference type="SUPFAM" id="SSF50249">
    <property type="entry name" value="Nucleic acid-binding proteins"/>
    <property type="match status" value="2"/>
</dbReference>
<dbReference type="AlphaFoldDB" id="A0A6A6UWC9"/>
<evidence type="ECO:0000313" key="3">
    <source>
        <dbReference type="Proteomes" id="UP000799440"/>
    </source>
</evidence>
<feature type="region of interest" description="Disordered" evidence="1">
    <location>
        <begin position="506"/>
        <end position="537"/>
    </location>
</feature>
<dbReference type="Proteomes" id="UP000799440">
    <property type="component" value="Unassembled WGS sequence"/>
</dbReference>